<keyword evidence="2" id="KW-0732">Signal</keyword>
<keyword evidence="3" id="KW-0677">Repeat</keyword>
<dbReference type="Pfam" id="PF00084">
    <property type="entry name" value="Sushi"/>
    <property type="match status" value="1"/>
</dbReference>
<comment type="caution">
    <text evidence="7">The sequence shown here is derived from an EMBL/GenBank/DDBJ whole genome shotgun (WGS) entry which is preliminary data.</text>
</comment>
<evidence type="ECO:0000256" key="4">
    <source>
        <dbReference type="ARBA" id="ARBA00023157"/>
    </source>
</evidence>
<dbReference type="SMART" id="SM00032">
    <property type="entry name" value="CCP"/>
    <property type="match status" value="1"/>
</dbReference>
<dbReference type="InterPro" id="IPR051277">
    <property type="entry name" value="SEZ6_CSMD_C4BPB_Regulators"/>
</dbReference>
<dbReference type="FunFam" id="2.10.70.10:FF:000014">
    <property type="entry name" value="Membrane cofactor protein"/>
    <property type="match status" value="1"/>
</dbReference>
<evidence type="ECO:0000256" key="1">
    <source>
        <dbReference type="ARBA" id="ARBA00022659"/>
    </source>
</evidence>
<dbReference type="InterPro" id="IPR035976">
    <property type="entry name" value="Sushi/SCR/CCP_sf"/>
</dbReference>
<dbReference type="EMBL" id="VXBJ01007267">
    <property type="protein sequence ID" value="NXN33579.1"/>
    <property type="molecule type" value="Genomic_DNA"/>
</dbReference>
<dbReference type="InterPro" id="IPR000436">
    <property type="entry name" value="Sushi_SCR_CCP_dom"/>
</dbReference>
<dbReference type="PANTHER" id="PTHR45656">
    <property type="entry name" value="PROTEIN CBR-CLEC-78"/>
    <property type="match status" value="1"/>
</dbReference>
<comment type="caution">
    <text evidence="5">Lacks conserved residue(s) required for the propagation of feature annotation.</text>
</comment>
<feature type="disulfide bond" evidence="5">
    <location>
        <begin position="45"/>
        <end position="72"/>
    </location>
</feature>
<keyword evidence="4 5" id="KW-1015">Disulfide bond</keyword>
<dbReference type="Proteomes" id="UP000586634">
    <property type="component" value="Unassembled WGS sequence"/>
</dbReference>
<sequence length="88" mass="9670">AVPVPPLRSCTSFPEARCPVPRVQNGRIVSPRAAYTHKDTITFECEPGYVLRGHSVVQCQLNNTWEPPVPACEQGKCSHSAPRVHLPP</sequence>
<name>A0A7L1I8C9_9CHAR</name>
<proteinExistence type="predicted"/>
<feature type="non-terminal residue" evidence="7">
    <location>
        <position position="88"/>
    </location>
</feature>
<feature type="non-terminal residue" evidence="7">
    <location>
        <position position="1"/>
    </location>
</feature>
<dbReference type="CDD" id="cd00033">
    <property type="entry name" value="CCP"/>
    <property type="match status" value="1"/>
</dbReference>
<evidence type="ECO:0000256" key="5">
    <source>
        <dbReference type="PROSITE-ProRule" id="PRU00302"/>
    </source>
</evidence>
<protein>
    <submittedName>
        <fullName evidence="7">CR2 protein</fullName>
    </submittedName>
</protein>
<accession>A0A7L1I8C9</accession>
<dbReference type="SUPFAM" id="SSF57535">
    <property type="entry name" value="Complement control module/SCR domain"/>
    <property type="match status" value="1"/>
</dbReference>
<feature type="domain" description="Sushi" evidence="6">
    <location>
        <begin position="16"/>
        <end position="74"/>
    </location>
</feature>
<organism evidence="7 8">
    <name type="scientific">Nycticryphes semicollaris</name>
    <dbReference type="NCBI Taxonomy" id="227226"/>
    <lineage>
        <taxon>Eukaryota</taxon>
        <taxon>Metazoa</taxon>
        <taxon>Chordata</taxon>
        <taxon>Craniata</taxon>
        <taxon>Vertebrata</taxon>
        <taxon>Euteleostomi</taxon>
        <taxon>Archelosauria</taxon>
        <taxon>Archosauria</taxon>
        <taxon>Dinosauria</taxon>
        <taxon>Saurischia</taxon>
        <taxon>Theropoda</taxon>
        <taxon>Coelurosauria</taxon>
        <taxon>Aves</taxon>
        <taxon>Neognathae</taxon>
        <taxon>Neoaves</taxon>
        <taxon>Charadriiformes</taxon>
        <taxon>Rostratulidae</taxon>
        <taxon>Nycticryphes</taxon>
    </lineage>
</organism>
<evidence type="ECO:0000313" key="7">
    <source>
        <dbReference type="EMBL" id="NXN33579.1"/>
    </source>
</evidence>
<gene>
    <name evidence="7" type="primary">Cr2_2</name>
    <name evidence="7" type="ORF">NYCSEM_R16010</name>
</gene>
<dbReference type="Gene3D" id="2.10.70.10">
    <property type="entry name" value="Complement Module, domain 1"/>
    <property type="match status" value="1"/>
</dbReference>
<dbReference type="OrthoDB" id="5804959at2759"/>
<dbReference type="PROSITE" id="PS50923">
    <property type="entry name" value="SUSHI"/>
    <property type="match status" value="1"/>
</dbReference>
<dbReference type="AlphaFoldDB" id="A0A7L1I8C9"/>
<keyword evidence="8" id="KW-1185">Reference proteome</keyword>
<dbReference type="PANTHER" id="PTHR45656:SF4">
    <property type="entry name" value="PROTEIN CBR-CLEC-78"/>
    <property type="match status" value="1"/>
</dbReference>
<evidence type="ECO:0000259" key="6">
    <source>
        <dbReference type="PROSITE" id="PS50923"/>
    </source>
</evidence>
<evidence type="ECO:0000313" key="8">
    <source>
        <dbReference type="Proteomes" id="UP000586634"/>
    </source>
</evidence>
<keyword evidence="1 5" id="KW-0768">Sushi</keyword>
<reference evidence="7 8" key="1">
    <citation type="submission" date="2019-09" db="EMBL/GenBank/DDBJ databases">
        <title>Bird 10,000 Genomes (B10K) Project - Family phase.</title>
        <authorList>
            <person name="Zhang G."/>
        </authorList>
    </citation>
    <scope>NUCLEOTIDE SEQUENCE [LARGE SCALE GENOMIC DNA]</scope>
    <source>
        <strain evidence="7">B10K-DU-002-14</strain>
        <tissue evidence="7">Muscle</tissue>
    </source>
</reference>
<evidence type="ECO:0000256" key="2">
    <source>
        <dbReference type="ARBA" id="ARBA00022729"/>
    </source>
</evidence>
<evidence type="ECO:0000256" key="3">
    <source>
        <dbReference type="ARBA" id="ARBA00022737"/>
    </source>
</evidence>